<dbReference type="RefSeq" id="WP_076133700.1">
    <property type="nucleotide sequence ID" value="NZ_MPTO01000004.1"/>
</dbReference>
<dbReference type="SUPFAM" id="SSF47413">
    <property type="entry name" value="lambda repressor-like DNA-binding domains"/>
    <property type="match status" value="1"/>
</dbReference>
<reference evidence="2 3" key="1">
    <citation type="submission" date="2016-10" db="EMBL/GenBank/DDBJ databases">
        <title>Paenibacillus species isolates.</title>
        <authorList>
            <person name="Beno S.M."/>
        </authorList>
    </citation>
    <scope>NUCLEOTIDE SEQUENCE [LARGE SCALE GENOMIC DNA]</scope>
    <source>
        <strain evidence="2 3">FSL H7-0918</strain>
    </source>
</reference>
<proteinExistence type="predicted"/>
<dbReference type="InterPro" id="IPR010982">
    <property type="entry name" value="Lambda_DNA-bd_dom_sf"/>
</dbReference>
<feature type="domain" description="HTH cro/C1-type" evidence="1">
    <location>
        <begin position="28"/>
        <end position="75"/>
    </location>
</feature>
<dbReference type="InterPro" id="IPR001387">
    <property type="entry name" value="Cro/C1-type_HTH"/>
</dbReference>
<dbReference type="Pfam" id="PF13443">
    <property type="entry name" value="HTH_26"/>
    <property type="match status" value="1"/>
</dbReference>
<evidence type="ECO:0000259" key="1">
    <source>
        <dbReference type="PROSITE" id="PS50943"/>
    </source>
</evidence>
<accession>A0AB36JG68</accession>
<sequence length="81" mass="9689">MELVPVRCRIPELLIRIRRSQPANNKIKINQQWLADKVGISKQQLSDYIHLRADNMTMKRAALIAYHLDCLVDDLFEWEWR</sequence>
<protein>
    <recommendedName>
        <fullName evidence="1">HTH cro/C1-type domain-containing protein</fullName>
    </recommendedName>
</protein>
<organism evidence="2 3">
    <name type="scientific">Paenibacillus odorifer</name>
    <dbReference type="NCBI Taxonomy" id="189426"/>
    <lineage>
        <taxon>Bacteria</taxon>
        <taxon>Bacillati</taxon>
        <taxon>Bacillota</taxon>
        <taxon>Bacilli</taxon>
        <taxon>Bacillales</taxon>
        <taxon>Paenibacillaceae</taxon>
        <taxon>Paenibacillus</taxon>
    </lineage>
</organism>
<comment type="caution">
    <text evidence="2">The sequence shown here is derived from an EMBL/GenBank/DDBJ whole genome shotgun (WGS) entry which is preliminary data.</text>
</comment>
<evidence type="ECO:0000313" key="3">
    <source>
        <dbReference type="Proteomes" id="UP000187323"/>
    </source>
</evidence>
<evidence type="ECO:0000313" key="2">
    <source>
        <dbReference type="EMBL" id="OME22992.1"/>
    </source>
</evidence>
<gene>
    <name evidence="2" type="ORF">BSK47_04610</name>
</gene>
<dbReference type="Gene3D" id="1.10.260.40">
    <property type="entry name" value="lambda repressor-like DNA-binding domains"/>
    <property type="match status" value="1"/>
</dbReference>
<name>A0AB36JG68_9BACL</name>
<dbReference type="GO" id="GO:0003677">
    <property type="term" value="F:DNA binding"/>
    <property type="evidence" value="ECO:0007669"/>
    <property type="project" value="InterPro"/>
</dbReference>
<dbReference type="AlphaFoldDB" id="A0AB36JG68"/>
<dbReference type="EMBL" id="MPTO01000004">
    <property type="protein sequence ID" value="OME22992.1"/>
    <property type="molecule type" value="Genomic_DNA"/>
</dbReference>
<dbReference type="Proteomes" id="UP000187323">
    <property type="component" value="Unassembled WGS sequence"/>
</dbReference>
<dbReference type="PROSITE" id="PS50943">
    <property type="entry name" value="HTH_CROC1"/>
    <property type="match status" value="1"/>
</dbReference>